<feature type="repeat" description="TPR" evidence="1">
    <location>
        <begin position="41"/>
        <end position="74"/>
    </location>
</feature>
<comment type="caution">
    <text evidence="2">The sequence shown here is derived from an EMBL/GenBank/DDBJ whole genome shotgun (WGS) entry which is preliminary data.</text>
</comment>
<dbReference type="AlphaFoldDB" id="A0A934TZM9"/>
<dbReference type="Pfam" id="PF14559">
    <property type="entry name" value="TPR_19"/>
    <property type="match status" value="1"/>
</dbReference>
<keyword evidence="3" id="KW-1185">Reference proteome</keyword>
<evidence type="ECO:0000313" key="3">
    <source>
        <dbReference type="Proteomes" id="UP000633365"/>
    </source>
</evidence>
<protein>
    <submittedName>
        <fullName evidence="2">Tetratricopeptide repeat protein</fullName>
    </submittedName>
</protein>
<dbReference type="PROSITE" id="PS50005">
    <property type="entry name" value="TPR"/>
    <property type="match status" value="1"/>
</dbReference>
<dbReference type="InterPro" id="IPR019734">
    <property type="entry name" value="TPR_rpt"/>
</dbReference>
<dbReference type="EMBL" id="JAEQMG010000066">
    <property type="protein sequence ID" value="MBK6088541.1"/>
    <property type="molecule type" value="Genomic_DNA"/>
</dbReference>
<dbReference type="Gene3D" id="1.25.40.10">
    <property type="entry name" value="Tetratricopeptide repeat domain"/>
    <property type="match status" value="1"/>
</dbReference>
<dbReference type="SUPFAM" id="SSF48452">
    <property type="entry name" value="TPR-like"/>
    <property type="match status" value="1"/>
</dbReference>
<evidence type="ECO:0000256" key="1">
    <source>
        <dbReference type="PROSITE-ProRule" id="PRU00339"/>
    </source>
</evidence>
<evidence type="ECO:0000313" key="2">
    <source>
        <dbReference type="EMBL" id="MBK6088541.1"/>
    </source>
</evidence>
<dbReference type="Pfam" id="PF13181">
    <property type="entry name" value="TPR_8"/>
    <property type="match status" value="2"/>
</dbReference>
<sequence>MMNQVSFDKLVADSGTAFAGGNYEIALQFAKQAIDVSSDKPDGYYAAGKACMSMENAGDAITYFKKALKIDKRNGNGYFLLGYSQAMAGDTADSLRSMTRALENNCDETLKGQIYKIMSMINTEQEDYDDALRNLKQAEDYIGVDTELLQQRAGCYAAQKNYREAIFTLNQMKLLQPKDYKAYSLAFSIFMDLNLFEEAKAELERAEKFADLTMSYYNDRLSYAFLSDPEDTSGARYTRTLSVLDEALKNGKPTVDEVFELYLRAAQTYVSLEAPEQAIACLDAAVTPVESFNSGFSVMLHNSASADPASDSTLSPEEEEELMQERWDNGEFEELSERIEEALYDLEGEDPEYITEEIRKCLTPVDGLPASEAAAPEAYKLHDVFVMTDVQRDLLNGLYLSAYELQNDYDKMLEMAAELQSSAYTANRYLGIYYELRIGKLKGAENWQKKYRDRLNFWTKRMLEDPTDYVSASYRIRCYIDLGDFENAELLCSCLPPEVKDELSEEIRKAKAQGDGENGNSPE</sequence>
<dbReference type="SMART" id="SM00028">
    <property type="entry name" value="TPR"/>
    <property type="match status" value="4"/>
</dbReference>
<dbReference type="PANTHER" id="PTHR12558:SF13">
    <property type="entry name" value="CELL DIVISION CYCLE PROTEIN 27 HOMOLOG"/>
    <property type="match status" value="1"/>
</dbReference>
<proteinExistence type="predicted"/>
<dbReference type="PANTHER" id="PTHR12558">
    <property type="entry name" value="CELL DIVISION CYCLE 16,23,27"/>
    <property type="match status" value="1"/>
</dbReference>
<reference evidence="2" key="1">
    <citation type="submission" date="2021-01" db="EMBL/GenBank/DDBJ databases">
        <title>Genome public.</title>
        <authorList>
            <person name="Liu C."/>
            <person name="Sun Q."/>
        </authorList>
    </citation>
    <scope>NUCLEOTIDE SEQUENCE</scope>
    <source>
        <strain evidence="2">M6</strain>
    </source>
</reference>
<keyword evidence="1" id="KW-0802">TPR repeat</keyword>
<dbReference type="InterPro" id="IPR011990">
    <property type="entry name" value="TPR-like_helical_dom_sf"/>
</dbReference>
<accession>A0A934TZM9</accession>
<name>A0A934TZM9_9FIRM</name>
<gene>
    <name evidence="2" type="ORF">JKK62_07735</name>
</gene>
<organism evidence="2 3">
    <name type="scientific">Ruminococcus difficilis</name>
    <dbReference type="NCBI Taxonomy" id="2763069"/>
    <lineage>
        <taxon>Bacteria</taxon>
        <taxon>Bacillati</taxon>
        <taxon>Bacillota</taxon>
        <taxon>Clostridia</taxon>
        <taxon>Eubacteriales</taxon>
        <taxon>Oscillospiraceae</taxon>
        <taxon>Ruminococcus</taxon>
    </lineage>
</organism>
<dbReference type="RefSeq" id="WP_207752158.1">
    <property type="nucleotide sequence ID" value="NZ_JAEQMG010000066.1"/>
</dbReference>
<dbReference type="Proteomes" id="UP000633365">
    <property type="component" value="Unassembled WGS sequence"/>
</dbReference>